<proteinExistence type="predicted"/>
<keyword evidence="1" id="KW-1133">Transmembrane helix</keyword>
<evidence type="ECO:0000313" key="2">
    <source>
        <dbReference type="EMBL" id="KTR85873.1"/>
    </source>
</evidence>
<dbReference type="OrthoDB" id="4991159at2"/>
<keyword evidence="3" id="KW-1185">Reference proteome</keyword>
<evidence type="ECO:0000256" key="1">
    <source>
        <dbReference type="SAM" id="Phobius"/>
    </source>
</evidence>
<evidence type="ECO:0000313" key="3">
    <source>
        <dbReference type="Proteomes" id="UP000070810"/>
    </source>
</evidence>
<organism evidence="2 3">
    <name type="scientific">Leucobacter chromiiresistens</name>
    <dbReference type="NCBI Taxonomy" id="1079994"/>
    <lineage>
        <taxon>Bacteria</taxon>
        <taxon>Bacillati</taxon>
        <taxon>Actinomycetota</taxon>
        <taxon>Actinomycetes</taxon>
        <taxon>Micrococcales</taxon>
        <taxon>Microbacteriaceae</taxon>
        <taxon>Leucobacter</taxon>
    </lineage>
</organism>
<dbReference type="RefSeq" id="WP_058593922.1">
    <property type="nucleotide sequence ID" value="NZ_LDRK01000038.1"/>
</dbReference>
<accession>A0A147ENH9</accession>
<sequence>MLAALRHDDRGTVTAEFAIVVPAVLAVLGLVIGGILLAAHRIALVSVSAEIARFEARGDRDLAEARLDGLGGRVEVEREDDGALHCVTLRSRPAGGLLTHVTITSRSCAARSTEGAHA</sequence>
<comment type="caution">
    <text evidence="2">The sequence shown here is derived from an EMBL/GenBank/DDBJ whole genome shotgun (WGS) entry which is preliminary data.</text>
</comment>
<feature type="transmembrane region" description="Helical" evidence="1">
    <location>
        <begin position="17"/>
        <end position="39"/>
    </location>
</feature>
<keyword evidence="1" id="KW-0472">Membrane</keyword>
<reference evidence="2 3" key="1">
    <citation type="journal article" date="2016" name="Front. Microbiol.">
        <title>Genomic Resource of Rice Seed Associated Bacteria.</title>
        <authorList>
            <person name="Midha S."/>
            <person name="Bansal K."/>
            <person name="Sharma S."/>
            <person name="Kumar N."/>
            <person name="Patil P.P."/>
            <person name="Chaudhry V."/>
            <person name="Patil P.B."/>
        </authorList>
    </citation>
    <scope>NUCLEOTIDE SEQUENCE [LARGE SCALE GENOMIC DNA]</scope>
    <source>
        <strain evidence="2 3">NS354</strain>
    </source>
</reference>
<protein>
    <recommendedName>
        <fullName evidence="4">TadE-like protein</fullName>
    </recommendedName>
</protein>
<gene>
    <name evidence="2" type="ORF">NS354_07390</name>
</gene>
<keyword evidence="1" id="KW-0812">Transmembrane</keyword>
<dbReference type="AlphaFoldDB" id="A0A147ENH9"/>
<name>A0A147ENH9_9MICO</name>
<dbReference type="EMBL" id="LDRK01000038">
    <property type="protein sequence ID" value="KTR85873.1"/>
    <property type="molecule type" value="Genomic_DNA"/>
</dbReference>
<dbReference type="PATRIC" id="fig|1079994.3.peg.1603"/>
<evidence type="ECO:0008006" key="4">
    <source>
        <dbReference type="Google" id="ProtNLM"/>
    </source>
</evidence>
<dbReference type="Proteomes" id="UP000070810">
    <property type="component" value="Unassembled WGS sequence"/>
</dbReference>